<evidence type="ECO:0000313" key="2">
    <source>
        <dbReference type="Proteomes" id="UP000006315"/>
    </source>
</evidence>
<sequence length="285" mass="33100">MRNLLPYSLNHNNSLIDIIDSKQEPRKGILVNALNEVSRDYSNYLSNVNNLEMMNNHVKDYERSEDLKKLKEALIHCYDSTTSPLDKLKANIKKAQPDDYAAFCQYCGIGIPSTFDHYLPKSNFPEFSVLGINLFPCCSDCNREKNDRWINDNGIREFLNLYYDSIDNYSQFLYCEITVKTNIPVARFFLEKPTMINQQDYQVIEKHYNNLGLLSKYSLLSNGEIKKAISNLRRKYQRNGTFDIKLELTDHSDDEAEIYGVNYWKASLYQGMANSTSLIQLIKSN</sequence>
<dbReference type="Proteomes" id="UP000006315">
    <property type="component" value="Unassembled WGS sequence"/>
</dbReference>
<accession>K6D4S8</accession>
<dbReference type="RefSeq" id="WP_003332951.1">
    <property type="nucleotide sequence ID" value="NZ_AJLR01000148.1"/>
</dbReference>
<dbReference type="STRING" id="1131731.BAZO_18718"/>
<reference evidence="1 2" key="1">
    <citation type="journal article" date="2012" name="Front. Microbiol.">
        <title>Redundancy and modularity in membrane-associated dissimilatory nitrate reduction in Bacillus.</title>
        <authorList>
            <person name="Heylen K."/>
            <person name="Keltjens J."/>
        </authorList>
    </citation>
    <scope>NUCLEOTIDE SEQUENCE [LARGE SCALE GENOMIC DNA]</scope>
    <source>
        <strain evidence="1 2">LMG 9581</strain>
    </source>
</reference>
<gene>
    <name evidence="1" type="ORF">BAZO_18718</name>
</gene>
<dbReference type="AlphaFoldDB" id="K6D4S8"/>
<dbReference type="PATRIC" id="fig|1131731.3.peg.3820"/>
<name>K6D4S8_SCHAZ</name>
<proteinExistence type="predicted"/>
<organism evidence="1 2">
    <name type="scientific">Schinkia azotoformans LMG 9581</name>
    <dbReference type="NCBI Taxonomy" id="1131731"/>
    <lineage>
        <taxon>Bacteria</taxon>
        <taxon>Bacillati</taxon>
        <taxon>Bacillota</taxon>
        <taxon>Bacilli</taxon>
        <taxon>Bacillales</taxon>
        <taxon>Bacillaceae</taxon>
        <taxon>Calidifontibacillus/Schinkia group</taxon>
        <taxon>Schinkia</taxon>
    </lineage>
</organism>
<evidence type="ECO:0000313" key="1">
    <source>
        <dbReference type="EMBL" id="EKN63038.1"/>
    </source>
</evidence>
<dbReference type="EMBL" id="AJLR01000148">
    <property type="protein sequence ID" value="EKN63038.1"/>
    <property type="molecule type" value="Genomic_DNA"/>
</dbReference>
<comment type="caution">
    <text evidence="1">The sequence shown here is derived from an EMBL/GenBank/DDBJ whole genome shotgun (WGS) entry which is preliminary data.</text>
</comment>
<keyword evidence="2" id="KW-1185">Reference proteome</keyword>
<evidence type="ECO:0008006" key="3">
    <source>
        <dbReference type="Google" id="ProtNLM"/>
    </source>
</evidence>
<protein>
    <recommendedName>
        <fullName evidence="3">HNH domain-containing protein</fullName>
    </recommendedName>
</protein>
<dbReference type="Gene3D" id="1.10.30.50">
    <property type="match status" value="1"/>
</dbReference>